<dbReference type="GO" id="GO:0140664">
    <property type="term" value="F:ATP-dependent DNA damage sensor activity"/>
    <property type="evidence" value="ECO:0007669"/>
    <property type="project" value="InterPro"/>
</dbReference>
<evidence type="ECO:0000259" key="2">
    <source>
        <dbReference type="Pfam" id="PF05192"/>
    </source>
</evidence>
<dbReference type="GO" id="GO:0007131">
    <property type="term" value="P:reciprocal meiotic recombination"/>
    <property type="evidence" value="ECO:0007669"/>
    <property type="project" value="TreeGrafter"/>
</dbReference>
<keyword evidence="4" id="KW-1185">Reference proteome</keyword>
<accession>A0A367JCM2</accession>
<dbReference type="Proteomes" id="UP000253551">
    <property type="component" value="Unassembled WGS sequence"/>
</dbReference>
<reference evidence="3 4" key="1">
    <citation type="journal article" date="2018" name="G3 (Bethesda)">
        <title>Phylogenetic and Phylogenomic Definition of Rhizopus Species.</title>
        <authorList>
            <person name="Gryganskyi A.P."/>
            <person name="Golan J."/>
            <person name="Dolatabadi S."/>
            <person name="Mondo S."/>
            <person name="Robb S."/>
            <person name="Idnurm A."/>
            <person name="Muszewska A."/>
            <person name="Steczkiewicz K."/>
            <person name="Masonjones S."/>
            <person name="Liao H.L."/>
            <person name="Gajdeczka M.T."/>
            <person name="Anike F."/>
            <person name="Vuek A."/>
            <person name="Anishchenko I.M."/>
            <person name="Voigt K."/>
            <person name="de Hoog G.S."/>
            <person name="Smith M.E."/>
            <person name="Heitman J."/>
            <person name="Vilgalys R."/>
            <person name="Stajich J.E."/>
        </authorList>
    </citation>
    <scope>NUCLEOTIDE SEQUENCE [LARGE SCALE GENOMIC DNA]</scope>
    <source>
        <strain evidence="3 4">LSU 92-RS-03</strain>
    </source>
</reference>
<feature type="domain" description="DNA mismatch repair protein MutS core" evidence="2">
    <location>
        <begin position="189"/>
        <end position="309"/>
    </location>
</feature>
<evidence type="ECO:0000313" key="4">
    <source>
        <dbReference type="Proteomes" id="UP000253551"/>
    </source>
</evidence>
<dbReference type="Gene3D" id="3.30.420.110">
    <property type="entry name" value="MutS, connector domain"/>
    <property type="match status" value="1"/>
</dbReference>
<comment type="caution">
    <text evidence="3">The sequence shown here is derived from an EMBL/GenBank/DDBJ whole genome shotgun (WGS) entry which is preliminary data.</text>
</comment>
<gene>
    <name evidence="3" type="primary">MSH4</name>
    <name evidence="3" type="ORF">CU098_001603</name>
</gene>
<dbReference type="InterPro" id="IPR036678">
    <property type="entry name" value="MutS_con_dom_sf"/>
</dbReference>
<dbReference type="EMBL" id="PJQM01003667">
    <property type="protein sequence ID" value="RCH87680.1"/>
    <property type="molecule type" value="Genomic_DNA"/>
</dbReference>
<dbReference type="Pfam" id="PF05192">
    <property type="entry name" value="MutS_III"/>
    <property type="match status" value="1"/>
</dbReference>
<organism evidence="3 4">
    <name type="scientific">Rhizopus stolonifer</name>
    <name type="common">Rhizopus nigricans</name>
    <dbReference type="NCBI Taxonomy" id="4846"/>
    <lineage>
        <taxon>Eukaryota</taxon>
        <taxon>Fungi</taxon>
        <taxon>Fungi incertae sedis</taxon>
        <taxon>Mucoromycota</taxon>
        <taxon>Mucoromycotina</taxon>
        <taxon>Mucoromycetes</taxon>
        <taxon>Mucorales</taxon>
        <taxon>Mucorineae</taxon>
        <taxon>Rhizopodaceae</taxon>
        <taxon>Rhizopus</taxon>
    </lineage>
</organism>
<dbReference type="STRING" id="4846.A0A367JCM2"/>
<name>A0A367JCM2_RHIST</name>
<dbReference type="PANTHER" id="PTHR11361:SF21">
    <property type="entry name" value="MUTS PROTEIN HOMOLOG 4"/>
    <property type="match status" value="1"/>
</dbReference>
<feature type="non-terminal residue" evidence="3">
    <location>
        <position position="314"/>
    </location>
</feature>
<sequence length="314" mass="35358">MTDTPKRRTIASSRKPVAAQSTIAPKRIMTVTEGRGIAIEIGICIFDLNSCEATLCQLADSQTLTRTLQKIDLNEPQKILMPVYATDTDNPMTSKLSKLTELQFPHISIITLARKYFDDEQGKRYIQEYGLQEDVAGLLFGIATKYYCLAAISGAFRHIFETEGYRFAPHTIKFTYQGAEDTMMIDTITAKNLELVANTNSNTTRNTLLHVLDRTLTPMGRRLLRMNILQPPCSLEIIKDRLDVVQELSKSEETIFNLQTCLKHMIDMDHTIAYIVKLPNTTKKSSLVIQQAEIKTNQVIGLKQTIKAIRSIAA</sequence>
<dbReference type="OrthoDB" id="276261at2759"/>
<comment type="similarity">
    <text evidence="1">Belongs to the DNA mismatch repair MutS family.</text>
</comment>
<proteinExistence type="inferred from homology"/>
<dbReference type="InterPro" id="IPR045076">
    <property type="entry name" value="MutS"/>
</dbReference>
<dbReference type="InterPro" id="IPR036187">
    <property type="entry name" value="DNA_mismatch_repair_MutS_sf"/>
</dbReference>
<dbReference type="InterPro" id="IPR007696">
    <property type="entry name" value="DNA_mismatch_repair_MutS_core"/>
</dbReference>
<dbReference type="PANTHER" id="PTHR11361">
    <property type="entry name" value="DNA MISMATCH REPAIR PROTEIN MUTS FAMILY MEMBER"/>
    <property type="match status" value="1"/>
</dbReference>
<dbReference type="SUPFAM" id="SSF53150">
    <property type="entry name" value="DNA repair protein MutS, domain II"/>
    <property type="match status" value="1"/>
</dbReference>
<dbReference type="GO" id="GO:0005634">
    <property type="term" value="C:nucleus"/>
    <property type="evidence" value="ECO:0007669"/>
    <property type="project" value="TreeGrafter"/>
</dbReference>
<dbReference type="Gene3D" id="1.10.1420.10">
    <property type="match status" value="1"/>
</dbReference>
<dbReference type="AlphaFoldDB" id="A0A367JCM2"/>
<evidence type="ECO:0000256" key="1">
    <source>
        <dbReference type="ARBA" id="ARBA00006271"/>
    </source>
</evidence>
<protein>
    <submittedName>
        <fullName evidence="3">MutS protein msh4</fullName>
    </submittedName>
</protein>
<evidence type="ECO:0000313" key="3">
    <source>
        <dbReference type="EMBL" id="RCH87680.1"/>
    </source>
</evidence>
<dbReference type="GO" id="GO:0005524">
    <property type="term" value="F:ATP binding"/>
    <property type="evidence" value="ECO:0007669"/>
    <property type="project" value="InterPro"/>
</dbReference>
<dbReference type="GO" id="GO:0030983">
    <property type="term" value="F:mismatched DNA binding"/>
    <property type="evidence" value="ECO:0007669"/>
    <property type="project" value="InterPro"/>
</dbReference>
<dbReference type="GO" id="GO:0006298">
    <property type="term" value="P:mismatch repair"/>
    <property type="evidence" value="ECO:0007669"/>
    <property type="project" value="InterPro"/>
</dbReference>
<dbReference type="SUPFAM" id="SSF48334">
    <property type="entry name" value="DNA repair protein MutS, domain III"/>
    <property type="match status" value="1"/>
</dbReference>